<accession>A0A9W4W155</accession>
<sequence length="246" mass="27626">MSVLSAGVFDKETRLAITSLLNKQVSKWQKTWFSSCKFDVNIVFNEQLFCALSLTQSQMEDMHESGISIYADTASSEQILLQQMFNCNENTMQVLLQTLDTDPIDNVYFDLRNKIFAGFAINSSVKNCKQQPVIKMQLISEKASLSVYLTADVIQVWLESSSSDQNKKVVSPLKQAAKYSLLPMRVSLKTEPVNFVDVMCLKQGDVIMLKQEVEKPIPVGVNQADNVASGYLVERDNSKAIIFLES</sequence>
<dbReference type="InterPro" id="IPR001543">
    <property type="entry name" value="FliN-like_C"/>
</dbReference>
<dbReference type="AlphaFoldDB" id="A0A9W4W155"/>
<dbReference type="EMBL" id="CAMAPC010000011">
    <property type="protein sequence ID" value="CAH9061739.1"/>
    <property type="molecule type" value="Genomic_DNA"/>
</dbReference>
<name>A0A9W4W155_9GAMM</name>
<dbReference type="RefSeq" id="WP_261626673.1">
    <property type="nucleotide sequence ID" value="NZ_CAMAPC010000011.1"/>
</dbReference>
<evidence type="ECO:0000313" key="3">
    <source>
        <dbReference type="Proteomes" id="UP001152467"/>
    </source>
</evidence>
<protein>
    <recommendedName>
        <fullName evidence="1">Flagellar motor switch protein FliN-like C-terminal domain-containing protein</fullName>
    </recommendedName>
</protein>
<reference evidence="2" key="1">
    <citation type="submission" date="2022-07" db="EMBL/GenBank/DDBJ databases">
        <authorList>
            <person name="Criscuolo A."/>
        </authorList>
    </citation>
    <scope>NUCLEOTIDE SEQUENCE</scope>
    <source>
        <strain evidence="2">CIP111854</strain>
    </source>
</reference>
<proteinExistence type="predicted"/>
<organism evidence="2 3">
    <name type="scientific">Pseudoalteromonas holothuriae</name>
    <dbReference type="NCBI Taxonomy" id="2963714"/>
    <lineage>
        <taxon>Bacteria</taxon>
        <taxon>Pseudomonadati</taxon>
        <taxon>Pseudomonadota</taxon>
        <taxon>Gammaproteobacteria</taxon>
        <taxon>Alteromonadales</taxon>
        <taxon>Pseudoalteromonadaceae</taxon>
        <taxon>Pseudoalteromonas</taxon>
    </lineage>
</organism>
<dbReference type="Pfam" id="PF01052">
    <property type="entry name" value="FliMN_C"/>
    <property type="match status" value="1"/>
</dbReference>
<dbReference type="Proteomes" id="UP001152467">
    <property type="component" value="Unassembled WGS sequence"/>
</dbReference>
<feature type="domain" description="Flagellar motor switch protein FliN-like C-terminal" evidence="1">
    <location>
        <begin position="182"/>
        <end position="241"/>
    </location>
</feature>
<evidence type="ECO:0000259" key="1">
    <source>
        <dbReference type="Pfam" id="PF01052"/>
    </source>
</evidence>
<evidence type="ECO:0000313" key="2">
    <source>
        <dbReference type="EMBL" id="CAH9061739.1"/>
    </source>
</evidence>
<comment type="caution">
    <text evidence="2">The sequence shown here is derived from an EMBL/GenBank/DDBJ whole genome shotgun (WGS) entry which is preliminary data.</text>
</comment>
<keyword evidence="3" id="KW-1185">Reference proteome</keyword>
<gene>
    <name evidence="2" type="ORF">PSECIP111854_02872</name>
</gene>